<dbReference type="RefSeq" id="WP_345919056.1">
    <property type="nucleotide sequence ID" value="NZ_JBDIVE010000003.1"/>
</dbReference>
<dbReference type="SUPFAM" id="SSF53335">
    <property type="entry name" value="S-adenosyl-L-methionine-dependent methyltransferases"/>
    <property type="match status" value="1"/>
</dbReference>
<accession>A0ABU9YX06</accession>
<comment type="caution">
    <text evidence="10">The sequence shown here is derived from an EMBL/GenBank/DDBJ whole genome shotgun (WGS) entry which is preliminary data.</text>
</comment>
<dbReference type="Pfam" id="PF00398">
    <property type="entry name" value="RrnaAD"/>
    <property type="match status" value="1"/>
</dbReference>
<dbReference type="InterPro" id="IPR023165">
    <property type="entry name" value="rRNA_Ade_diMease-like_C"/>
</dbReference>
<evidence type="ECO:0000256" key="8">
    <source>
        <dbReference type="PROSITE-ProRule" id="PRU01026"/>
    </source>
</evidence>
<feature type="binding site" evidence="7 8">
    <location>
        <position position="14"/>
    </location>
    <ligand>
        <name>S-adenosyl-L-methionine</name>
        <dbReference type="ChEBI" id="CHEBI:59789"/>
    </ligand>
</feature>
<keyword evidence="5 7" id="KW-0949">S-adenosyl-L-methionine</keyword>
<keyword evidence="1 7" id="KW-0963">Cytoplasm</keyword>
<proteinExistence type="inferred from homology"/>
<comment type="catalytic activity">
    <reaction evidence="7">
        <text>adenosine(1518)/adenosine(1519) in 16S rRNA + 4 S-adenosyl-L-methionine = N(6)-dimethyladenosine(1518)/N(6)-dimethyladenosine(1519) in 16S rRNA + 4 S-adenosyl-L-homocysteine + 4 H(+)</text>
        <dbReference type="Rhea" id="RHEA:19609"/>
        <dbReference type="Rhea" id="RHEA-COMP:10232"/>
        <dbReference type="Rhea" id="RHEA-COMP:10233"/>
        <dbReference type="ChEBI" id="CHEBI:15378"/>
        <dbReference type="ChEBI" id="CHEBI:57856"/>
        <dbReference type="ChEBI" id="CHEBI:59789"/>
        <dbReference type="ChEBI" id="CHEBI:74411"/>
        <dbReference type="ChEBI" id="CHEBI:74493"/>
        <dbReference type="EC" id="2.1.1.182"/>
    </reaction>
</comment>
<feature type="binding site" evidence="7 8">
    <location>
        <position position="16"/>
    </location>
    <ligand>
        <name>S-adenosyl-L-methionine</name>
        <dbReference type="ChEBI" id="CHEBI:59789"/>
    </ligand>
</feature>
<evidence type="ECO:0000256" key="5">
    <source>
        <dbReference type="ARBA" id="ARBA00022691"/>
    </source>
</evidence>
<comment type="similarity">
    <text evidence="7">Belongs to the class I-like SAM-binding methyltransferase superfamily. rRNA adenine N(6)-methyltransferase family. RsmA subfamily.</text>
</comment>
<evidence type="ECO:0000256" key="3">
    <source>
        <dbReference type="ARBA" id="ARBA00022603"/>
    </source>
</evidence>
<evidence type="ECO:0000256" key="7">
    <source>
        <dbReference type="HAMAP-Rule" id="MF_00607"/>
    </source>
</evidence>
<keyword evidence="3 7" id="KW-0489">Methyltransferase</keyword>
<dbReference type="InterPro" id="IPR020598">
    <property type="entry name" value="rRNA_Ade_methylase_Trfase_N"/>
</dbReference>
<evidence type="ECO:0000256" key="4">
    <source>
        <dbReference type="ARBA" id="ARBA00022679"/>
    </source>
</evidence>
<keyword evidence="11" id="KW-1185">Reference proteome</keyword>
<gene>
    <name evidence="7 10" type="primary">rsmA</name>
    <name evidence="7" type="synonym">ksgA</name>
    <name evidence="10" type="ORF">ABDB84_07325</name>
</gene>
<evidence type="ECO:0000313" key="11">
    <source>
        <dbReference type="Proteomes" id="UP001410394"/>
    </source>
</evidence>
<organism evidence="10 11">
    <name type="scientific">Uliginosibacterium sediminicola</name>
    <dbReference type="NCBI Taxonomy" id="2024550"/>
    <lineage>
        <taxon>Bacteria</taxon>
        <taxon>Pseudomonadati</taxon>
        <taxon>Pseudomonadota</taxon>
        <taxon>Betaproteobacteria</taxon>
        <taxon>Rhodocyclales</taxon>
        <taxon>Zoogloeaceae</taxon>
        <taxon>Uliginosibacterium</taxon>
    </lineage>
</organism>
<evidence type="ECO:0000259" key="9">
    <source>
        <dbReference type="SMART" id="SM00650"/>
    </source>
</evidence>
<feature type="binding site" evidence="7 8">
    <location>
        <position position="41"/>
    </location>
    <ligand>
        <name>S-adenosyl-L-methionine</name>
        <dbReference type="ChEBI" id="CHEBI:59789"/>
    </ligand>
</feature>
<dbReference type="HAMAP" id="MF_00607">
    <property type="entry name" value="16SrRNA_methyltr_A"/>
    <property type="match status" value="1"/>
</dbReference>
<dbReference type="NCBIfam" id="TIGR00755">
    <property type="entry name" value="ksgA"/>
    <property type="match status" value="1"/>
</dbReference>
<dbReference type="GO" id="GO:0052908">
    <property type="term" value="F:16S rRNA (adenine(1518)-N(6)/adenine(1519)-N(6))-dimethyltransferase activity"/>
    <property type="evidence" value="ECO:0007669"/>
    <property type="project" value="UniProtKB-EC"/>
</dbReference>
<dbReference type="InterPro" id="IPR001737">
    <property type="entry name" value="KsgA/Erm"/>
</dbReference>
<feature type="binding site" evidence="7 8">
    <location>
        <position position="104"/>
    </location>
    <ligand>
        <name>S-adenosyl-L-methionine</name>
        <dbReference type="ChEBI" id="CHEBI:59789"/>
    </ligand>
</feature>
<dbReference type="CDD" id="cd02440">
    <property type="entry name" value="AdoMet_MTases"/>
    <property type="match status" value="1"/>
</dbReference>
<dbReference type="InterPro" id="IPR020596">
    <property type="entry name" value="rRNA_Ade_Mease_Trfase_CS"/>
</dbReference>
<keyword evidence="6 7" id="KW-0694">RNA-binding</keyword>
<dbReference type="Gene3D" id="1.10.8.100">
    <property type="entry name" value="Ribosomal RNA adenine dimethylase-like, domain 2"/>
    <property type="match status" value="1"/>
</dbReference>
<dbReference type="SMART" id="SM00650">
    <property type="entry name" value="rADc"/>
    <property type="match status" value="1"/>
</dbReference>
<protein>
    <recommendedName>
        <fullName evidence="7">Ribosomal RNA small subunit methyltransferase A</fullName>
        <ecNumber evidence="7">2.1.1.182</ecNumber>
    </recommendedName>
    <alternativeName>
        <fullName evidence="7">16S rRNA (adenine(1518)-N(6)/adenine(1519)-N(6))-dimethyltransferase</fullName>
    </alternativeName>
    <alternativeName>
        <fullName evidence="7">16S rRNA dimethyladenosine transferase</fullName>
    </alternativeName>
    <alternativeName>
        <fullName evidence="7">16S rRNA dimethylase</fullName>
    </alternativeName>
    <alternativeName>
        <fullName evidence="7">S-adenosylmethionine-6-N', N'-adenosyl(rRNA) dimethyltransferase</fullName>
    </alternativeName>
</protein>
<evidence type="ECO:0000313" key="10">
    <source>
        <dbReference type="EMBL" id="MEN3068286.1"/>
    </source>
</evidence>
<dbReference type="EMBL" id="JBDIVE010000003">
    <property type="protein sequence ID" value="MEN3068286.1"/>
    <property type="molecule type" value="Genomic_DNA"/>
</dbReference>
<sequence>MPQGHIARKRFGQNFLVDREIIARIIASIAAQPSDHVVEIGPGLGALTAPLLAACGHLHVVEIDRDLIARLHQTYSPAQITVHEGDALKFDFGSLPAPLRVVGNLPYNISTPLLFHLADFAERVRDMTFMLQKEVVERMVAAPGDEAYGRLSVMLQYRFAMASLFDVPGDAFRPAPKVTSAIVYMRPLPVESLQCRDTALMGRIVTAAFGQRRKTLRNTLAAWLVAEDYTLLGIDAGQRGERLSVEDYVRIVNHVIGRQRDVS</sequence>
<keyword evidence="4 7" id="KW-0808">Transferase</keyword>
<feature type="binding site" evidence="7 8">
    <location>
        <position position="62"/>
    </location>
    <ligand>
        <name>S-adenosyl-L-methionine</name>
        <dbReference type="ChEBI" id="CHEBI:59789"/>
    </ligand>
</feature>
<dbReference type="Gene3D" id="3.40.50.150">
    <property type="entry name" value="Vaccinia Virus protein VP39"/>
    <property type="match status" value="1"/>
</dbReference>
<evidence type="ECO:0000256" key="6">
    <source>
        <dbReference type="ARBA" id="ARBA00022884"/>
    </source>
</evidence>
<dbReference type="EC" id="2.1.1.182" evidence="7"/>
<dbReference type="PANTHER" id="PTHR11727">
    <property type="entry name" value="DIMETHYLADENOSINE TRANSFERASE"/>
    <property type="match status" value="1"/>
</dbReference>
<evidence type="ECO:0000256" key="1">
    <source>
        <dbReference type="ARBA" id="ARBA00022490"/>
    </source>
</evidence>
<dbReference type="InterPro" id="IPR029063">
    <property type="entry name" value="SAM-dependent_MTases_sf"/>
</dbReference>
<keyword evidence="2 7" id="KW-0698">rRNA processing</keyword>
<dbReference type="InterPro" id="IPR011530">
    <property type="entry name" value="rRNA_adenine_dimethylase"/>
</dbReference>
<reference evidence="10 11" key="1">
    <citation type="journal article" date="2018" name="Int. J. Syst. Evol. Microbiol.">
        <title>Uliginosibacterium sediminicola sp. nov., isolated from freshwater sediment.</title>
        <authorList>
            <person name="Hwang W.M."/>
            <person name="Kim S.M."/>
            <person name="Kang K."/>
            <person name="Ahn T.Y."/>
        </authorList>
    </citation>
    <scope>NUCLEOTIDE SEQUENCE [LARGE SCALE GENOMIC DNA]</scope>
    <source>
        <strain evidence="10 11">M1-21</strain>
    </source>
</reference>
<evidence type="ECO:0000256" key="2">
    <source>
        <dbReference type="ARBA" id="ARBA00022552"/>
    </source>
</evidence>
<dbReference type="Proteomes" id="UP001410394">
    <property type="component" value="Unassembled WGS sequence"/>
</dbReference>
<comment type="function">
    <text evidence="7">Specifically dimethylates two adjacent adenosines (A1518 and A1519) in the loop of a conserved hairpin near the 3'-end of 16S rRNA in the 30S particle. May play a critical role in biogenesis of 30S subunits.</text>
</comment>
<comment type="subcellular location">
    <subcellularLocation>
        <location evidence="7">Cytoplasm</location>
    </subcellularLocation>
</comment>
<dbReference type="PROSITE" id="PS01131">
    <property type="entry name" value="RRNA_A_DIMETH"/>
    <property type="match status" value="1"/>
</dbReference>
<dbReference type="PANTHER" id="PTHR11727:SF7">
    <property type="entry name" value="DIMETHYLADENOSINE TRANSFERASE-RELATED"/>
    <property type="match status" value="1"/>
</dbReference>
<feature type="binding site" evidence="7 8">
    <location>
        <position position="86"/>
    </location>
    <ligand>
        <name>S-adenosyl-L-methionine</name>
        <dbReference type="ChEBI" id="CHEBI:59789"/>
    </ligand>
</feature>
<dbReference type="PROSITE" id="PS51689">
    <property type="entry name" value="SAM_RNA_A_N6_MT"/>
    <property type="match status" value="1"/>
</dbReference>
<feature type="domain" description="Ribosomal RNA adenine methylase transferase N-terminal" evidence="9">
    <location>
        <begin position="21"/>
        <end position="189"/>
    </location>
</feature>
<name>A0ABU9YX06_9RHOO</name>